<dbReference type="AlphaFoldDB" id="A0AB39BDQ6"/>
<dbReference type="EMBL" id="CP162511">
    <property type="protein sequence ID" value="XDI04687.1"/>
    <property type="molecule type" value="Genomic_DNA"/>
</dbReference>
<organism evidence="3">
    <name type="scientific">Herbiconiux sp. A18JL235</name>
    <dbReference type="NCBI Taxonomy" id="3152363"/>
    <lineage>
        <taxon>Bacteria</taxon>
        <taxon>Bacillati</taxon>
        <taxon>Actinomycetota</taxon>
        <taxon>Actinomycetes</taxon>
        <taxon>Micrococcales</taxon>
        <taxon>Microbacteriaceae</taxon>
        <taxon>Herbiconiux</taxon>
    </lineage>
</organism>
<sequence>MSDFNERIVEEFRANGGTVTTAGFGDKLVLLHTTGAKTGAARISPVMGFPEPDGWLVVASKAGAPDNPAWYANLVAHPDATVEAPAGDGIETVEVTARALSGDEYATAWKRVVADAPGFDDYRVKAANRTIPVLMLTRRG</sequence>
<dbReference type="GO" id="GO:0016491">
    <property type="term" value="F:oxidoreductase activity"/>
    <property type="evidence" value="ECO:0007669"/>
    <property type="project" value="InterPro"/>
</dbReference>
<evidence type="ECO:0000313" key="3">
    <source>
        <dbReference type="EMBL" id="XDI04687.1"/>
    </source>
</evidence>
<dbReference type="GO" id="GO:0005886">
    <property type="term" value="C:plasma membrane"/>
    <property type="evidence" value="ECO:0007669"/>
    <property type="project" value="TreeGrafter"/>
</dbReference>
<name>A0AB39BDQ6_9MICO</name>
<accession>A0AB39BDQ6</accession>
<evidence type="ECO:0000256" key="1">
    <source>
        <dbReference type="ARBA" id="ARBA00008710"/>
    </source>
</evidence>
<dbReference type="Pfam" id="PF04075">
    <property type="entry name" value="F420H2_quin_red"/>
    <property type="match status" value="1"/>
</dbReference>
<comment type="catalytic activity">
    <reaction evidence="2">
        <text>oxidized coenzyme F420-(gamma-L-Glu)(n) + a quinol + H(+) = reduced coenzyme F420-(gamma-L-Glu)(n) + a quinone</text>
        <dbReference type="Rhea" id="RHEA:39663"/>
        <dbReference type="Rhea" id="RHEA-COMP:12939"/>
        <dbReference type="Rhea" id="RHEA-COMP:14378"/>
        <dbReference type="ChEBI" id="CHEBI:15378"/>
        <dbReference type="ChEBI" id="CHEBI:24646"/>
        <dbReference type="ChEBI" id="CHEBI:132124"/>
        <dbReference type="ChEBI" id="CHEBI:133980"/>
        <dbReference type="ChEBI" id="CHEBI:139511"/>
    </reaction>
</comment>
<dbReference type="RefSeq" id="WP_368497093.1">
    <property type="nucleotide sequence ID" value="NZ_CP162511.1"/>
</dbReference>
<dbReference type="NCBIfam" id="TIGR00026">
    <property type="entry name" value="hi_GC_TIGR00026"/>
    <property type="match status" value="1"/>
</dbReference>
<evidence type="ECO:0000256" key="2">
    <source>
        <dbReference type="ARBA" id="ARBA00049106"/>
    </source>
</evidence>
<gene>
    <name evidence="3" type="ORF">ABFY20_15285</name>
</gene>
<comment type="similarity">
    <text evidence="1">Belongs to the F420H(2)-dependent quinone reductase family.</text>
</comment>
<reference evidence="3" key="1">
    <citation type="submission" date="2024-05" db="EMBL/GenBank/DDBJ databases">
        <title>Herbiconiux sp. A18JL235.</title>
        <authorList>
            <person name="Zhang G."/>
        </authorList>
    </citation>
    <scope>NUCLEOTIDE SEQUENCE</scope>
    <source>
        <strain evidence="3">A18JL235</strain>
    </source>
</reference>
<dbReference type="InterPro" id="IPR012349">
    <property type="entry name" value="Split_barrel_FMN-bd"/>
</dbReference>
<dbReference type="PANTHER" id="PTHR39428:SF1">
    <property type="entry name" value="F420H(2)-DEPENDENT QUINONE REDUCTASE RV1261C"/>
    <property type="match status" value="1"/>
</dbReference>
<dbReference type="InterPro" id="IPR004378">
    <property type="entry name" value="F420H2_quin_Rdtase"/>
</dbReference>
<dbReference type="PANTHER" id="PTHR39428">
    <property type="entry name" value="F420H(2)-DEPENDENT QUINONE REDUCTASE RV1261C"/>
    <property type="match status" value="1"/>
</dbReference>
<dbReference type="GO" id="GO:0070967">
    <property type="term" value="F:coenzyme F420 binding"/>
    <property type="evidence" value="ECO:0007669"/>
    <property type="project" value="TreeGrafter"/>
</dbReference>
<proteinExistence type="inferred from homology"/>
<dbReference type="Gene3D" id="2.30.110.10">
    <property type="entry name" value="Electron Transport, Fmn-binding Protein, Chain A"/>
    <property type="match status" value="1"/>
</dbReference>
<protein>
    <submittedName>
        <fullName evidence="3">Nitroreductase/quinone reductase family protein</fullName>
    </submittedName>
</protein>